<protein>
    <recommendedName>
        <fullName evidence="3">Protein kinase domain-containing protein</fullName>
    </recommendedName>
</protein>
<evidence type="ECO:0008006" key="3">
    <source>
        <dbReference type="Google" id="ProtNLM"/>
    </source>
</evidence>
<evidence type="ECO:0000313" key="1">
    <source>
        <dbReference type="EMBL" id="RHZ84412.1"/>
    </source>
</evidence>
<dbReference type="OrthoDB" id="2353542at2759"/>
<proteinExistence type="predicted"/>
<name>A0A397JBE1_9GLOM</name>
<evidence type="ECO:0000313" key="2">
    <source>
        <dbReference type="Proteomes" id="UP000266861"/>
    </source>
</evidence>
<keyword evidence="2" id="KW-1185">Reference proteome</keyword>
<dbReference type="Proteomes" id="UP000266861">
    <property type="component" value="Unassembled WGS sequence"/>
</dbReference>
<dbReference type="PANTHER" id="PTHR23257">
    <property type="entry name" value="SERINE-THREONINE PROTEIN KINASE"/>
    <property type="match status" value="1"/>
</dbReference>
<dbReference type="Gene3D" id="1.10.510.10">
    <property type="entry name" value="Transferase(Phosphotransferase) domain 1"/>
    <property type="match status" value="1"/>
</dbReference>
<gene>
    <name evidence="1" type="ORF">Glove_82g59</name>
</gene>
<accession>A0A397JBE1</accession>
<organism evidence="1 2">
    <name type="scientific">Diversispora epigaea</name>
    <dbReference type="NCBI Taxonomy" id="1348612"/>
    <lineage>
        <taxon>Eukaryota</taxon>
        <taxon>Fungi</taxon>
        <taxon>Fungi incertae sedis</taxon>
        <taxon>Mucoromycota</taxon>
        <taxon>Glomeromycotina</taxon>
        <taxon>Glomeromycetes</taxon>
        <taxon>Diversisporales</taxon>
        <taxon>Diversisporaceae</taxon>
        <taxon>Diversispora</taxon>
    </lineage>
</organism>
<sequence>MEFRKTNIGRDKVILKRLNNSNSNNVKWFQEVSIILAFNNFMITYNRLDNYHSFTWFQKYNIIYDITSSLDKIHIKNVAHRDLHMTCILGILMWEIATGEAPFGEHEHDIDLQFAIVNVTLMKQCWDTNPDNRPNADTIYQKMESLIKESYNEMDKKSKKYFKINKK</sequence>
<dbReference type="InterPro" id="IPR050167">
    <property type="entry name" value="Ser_Thr_protein_kinase"/>
</dbReference>
<dbReference type="InterPro" id="IPR011009">
    <property type="entry name" value="Kinase-like_dom_sf"/>
</dbReference>
<dbReference type="EMBL" id="PQFF01000078">
    <property type="protein sequence ID" value="RHZ84412.1"/>
    <property type="molecule type" value="Genomic_DNA"/>
</dbReference>
<reference evidence="1 2" key="1">
    <citation type="submission" date="2018-08" db="EMBL/GenBank/DDBJ databases">
        <title>Genome and evolution of the arbuscular mycorrhizal fungus Diversispora epigaea (formerly Glomus versiforme) and its bacterial endosymbionts.</title>
        <authorList>
            <person name="Sun X."/>
            <person name="Fei Z."/>
            <person name="Harrison M."/>
        </authorList>
    </citation>
    <scope>NUCLEOTIDE SEQUENCE [LARGE SCALE GENOMIC DNA]</scope>
    <source>
        <strain evidence="1 2">IT104</strain>
    </source>
</reference>
<comment type="caution">
    <text evidence="1">The sequence shown here is derived from an EMBL/GenBank/DDBJ whole genome shotgun (WGS) entry which is preliminary data.</text>
</comment>
<dbReference type="SUPFAM" id="SSF56112">
    <property type="entry name" value="Protein kinase-like (PK-like)"/>
    <property type="match status" value="1"/>
</dbReference>
<dbReference type="AlphaFoldDB" id="A0A397JBE1"/>